<gene>
    <name evidence="1" type="ORF">DX873_15910</name>
</gene>
<accession>A0A371JLR2</accession>
<organism evidence="1 2">
    <name type="scientific">Flagellimonas nanhaiensis</name>
    <dbReference type="NCBI Taxonomy" id="2292706"/>
    <lineage>
        <taxon>Bacteria</taxon>
        <taxon>Pseudomonadati</taxon>
        <taxon>Bacteroidota</taxon>
        <taxon>Flavobacteriia</taxon>
        <taxon>Flavobacteriales</taxon>
        <taxon>Flavobacteriaceae</taxon>
        <taxon>Flagellimonas</taxon>
    </lineage>
</organism>
<sequence>MKKCNSCKLKLPETSFYVDNSAKDNLNGTCKKCLYKRRKGRSTIYSQKVVKTKKGLLKRIFYTQKRKSKLRGHPSPKYNINEFIQNSLLDRDFNLLFENWKKSNFIKSLKPSCDRLEDHKGYSFENTQWVTWEYNDWKNKNSERHKMAIRAISKSRTKVVLQFDTKMNLIKTWKNGTLDIKNYYKSINNIRAVCRGERNLAYGFIWKYG</sequence>
<reference evidence="1 2" key="1">
    <citation type="submission" date="2018-08" db="EMBL/GenBank/DDBJ databases">
        <title>Muricauda nanhaiensis sp. nov., isolated from seawater of the South China Sea.</title>
        <authorList>
            <person name="Dang Y."/>
        </authorList>
    </citation>
    <scope>NUCLEOTIDE SEQUENCE [LARGE SCALE GENOMIC DNA]</scope>
    <source>
        <strain evidence="1 2">SM1704</strain>
    </source>
</reference>
<dbReference type="Gene3D" id="1.10.10.10">
    <property type="entry name" value="Winged helix-like DNA-binding domain superfamily/Winged helix DNA-binding domain"/>
    <property type="match status" value="1"/>
</dbReference>
<name>A0A371JLR2_9FLAO</name>
<dbReference type="EMBL" id="QTJX01000005">
    <property type="protein sequence ID" value="RDY58016.1"/>
    <property type="molecule type" value="Genomic_DNA"/>
</dbReference>
<protein>
    <submittedName>
        <fullName evidence="1">Uncharacterized protein</fullName>
    </submittedName>
</protein>
<comment type="caution">
    <text evidence="1">The sequence shown here is derived from an EMBL/GenBank/DDBJ whole genome shotgun (WGS) entry which is preliminary data.</text>
</comment>
<evidence type="ECO:0000313" key="2">
    <source>
        <dbReference type="Proteomes" id="UP000261828"/>
    </source>
</evidence>
<dbReference type="RefSeq" id="WP_116185486.1">
    <property type="nucleotide sequence ID" value="NZ_QTJX01000005.1"/>
</dbReference>
<evidence type="ECO:0000313" key="1">
    <source>
        <dbReference type="EMBL" id="RDY58016.1"/>
    </source>
</evidence>
<dbReference type="AlphaFoldDB" id="A0A371JLR2"/>
<keyword evidence="2" id="KW-1185">Reference proteome</keyword>
<dbReference type="InterPro" id="IPR036388">
    <property type="entry name" value="WH-like_DNA-bd_sf"/>
</dbReference>
<proteinExistence type="predicted"/>
<dbReference type="OrthoDB" id="1200681at2"/>
<dbReference type="Proteomes" id="UP000261828">
    <property type="component" value="Unassembled WGS sequence"/>
</dbReference>